<keyword evidence="1" id="KW-0732">Signal</keyword>
<name>A0AA40D9H3_9PEZI</name>
<dbReference type="EMBL" id="JAULSY010000108">
    <property type="protein sequence ID" value="KAK0665540.1"/>
    <property type="molecule type" value="Genomic_DNA"/>
</dbReference>
<sequence length="176" mass="18901">MRMIAPMILIFVPMLIQLAIAGPVERAPIQQKQYRSIGCTNPRAEHPVLEDCHKVINLIGISSPTGLLKLDNGVCITIGVESCAGFICNFLTSPIDVNLPIAAIDMTTHIFDPCVRKSQYGEWAGGYLELGLVPMPGQSVPPGIPGLQPSLSKIEDVKQMFGAAIPAEVDGRISQP</sequence>
<keyword evidence="3" id="KW-1185">Reference proteome</keyword>
<dbReference type="AlphaFoldDB" id="A0AA40D9H3"/>
<evidence type="ECO:0000256" key="1">
    <source>
        <dbReference type="SAM" id="SignalP"/>
    </source>
</evidence>
<reference evidence="2" key="1">
    <citation type="submission" date="2023-06" db="EMBL/GenBank/DDBJ databases">
        <title>Genome-scale phylogeny and comparative genomics of the fungal order Sordariales.</title>
        <authorList>
            <consortium name="Lawrence Berkeley National Laboratory"/>
            <person name="Hensen N."/>
            <person name="Bonometti L."/>
            <person name="Westerberg I."/>
            <person name="Brannstrom I.O."/>
            <person name="Guillou S."/>
            <person name="Cros-Aarteil S."/>
            <person name="Calhoun S."/>
            <person name="Haridas S."/>
            <person name="Kuo A."/>
            <person name="Mondo S."/>
            <person name="Pangilinan J."/>
            <person name="Riley R."/>
            <person name="Labutti K."/>
            <person name="Andreopoulos B."/>
            <person name="Lipzen A."/>
            <person name="Chen C."/>
            <person name="Yanf M."/>
            <person name="Daum C."/>
            <person name="Ng V."/>
            <person name="Clum A."/>
            <person name="Steindorff A."/>
            <person name="Ohm R."/>
            <person name="Martin F."/>
            <person name="Silar P."/>
            <person name="Natvig D."/>
            <person name="Lalanne C."/>
            <person name="Gautier V."/>
            <person name="Ament-Velasquez S.L."/>
            <person name="Kruys A."/>
            <person name="Hutchinson M.I."/>
            <person name="Powell A.J."/>
            <person name="Barry K."/>
            <person name="Miller A.N."/>
            <person name="Grigoriev I.V."/>
            <person name="Debuchy R."/>
            <person name="Gladieux P."/>
            <person name="Thoren M.H."/>
            <person name="Johannesson H."/>
        </authorList>
    </citation>
    <scope>NUCLEOTIDE SEQUENCE</scope>
    <source>
        <strain evidence="2">CBS 307.81</strain>
    </source>
</reference>
<feature type="signal peptide" evidence="1">
    <location>
        <begin position="1"/>
        <end position="21"/>
    </location>
</feature>
<feature type="chain" id="PRO_5041233562" description="Hydrophobin" evidence="1">
    <location>
        <begin position="22"/>
        <end position="176"/>
    </location>
</feature>
<accession>A0AA40D9H3</accession>
<evidence type="ECO:0000313" key="3">
    <source>
        <dbReference type="Proteomes" id="UP001174997"/>
    </source>
</evidence>
<organism evidence="2 3">
    <name type="scientific">Cercophora samala</name>
    <dbReference type="NCBI Taxonomy" id="330535"/>
    <lineage>
        <taxon>Eukaryota</taxon>
        <taxon>Fungi</taxon>
        <taxon>Dikarya</taxon>
        <taxon>Ascomycota</taxon>
        <taxon>Pezizomycotina</taxon>
        <taxon>Sordariomycetes</taxon>
        <taxon>Sordariomycetidae</taxon>
        <taxon>Sordariales</taxon>
        <taxon>Lasiosphaeriaceae</taxon>
        <taxon>Cercophora</taxon>
    </lineage>
</organism>
<comment type="caution">
    <text evidence="2">The sequence shown here is derived from an EMBL/GenBank/DDBJ whole genome shotgun (WGS) entry which is preliminary data.</text>
</comment>
<evidence type="ECO:0000313" key="2">
    <source>
        <dbReference type="EMBL" id="KAK0665540.1"/>
    </source>
</evidence>
<protein>
    <recommendedName>
        <fullName evidence="4">Hydrophobin</fullName>
    </recommendedName>
</protein>
<dbReference type="Proteomes" id="UP001174997">
    <property type="component" value="Unassembled WGS sequence"/>
</dbReference>
<evidence type="ECO:0008006" key="4">
    <source>
        <dbReference type="Google" id="ProtNLM"/>
    </source>
</evidence>
<proteinExistence type="predicted"/>
<gene>
    <name evidence="2" type="ORF">QBC41DRAFT_379311</name>
</gene>